<reference evidence="2" key="1">
    <citation type="submission" date="2022-11" db="UniProtKB">
        <authorList>
            <consortium name="WormBaseParasite"/>
        </authorList>
    </citation>
    <scope>IDENTIFICATION</scope>
</reference>
<proteinExistence type="predicted"/>
<dbReference type="WBParaSite" id="JU765_v2.g1769.t1">
    <property type="protein sequence ID" value="JU765_v2.g1769.t1"/>
    <property type="gene ID" value="JU765_v2.g1769"/>
</dbReference>
<accession>A0AC34QM48</accession>
<organism evidence="1 2">
    <name type="scientific">Panagrolaimus sp. JU765</name>
    <dbReference type="NCBI Taxonomy" id="591449"/>
    <lineage>
        <taxon>Eukaryota</taxon>
        <taxon>Metazoa</taxon>
        <taxon>Ecdysozoa</taxon>
        <taxon>Nematoda</taxon>
        <taxon>Chromadorea</taxon>
        <taxon>Rhabditida</taxon>
        <taxon>Tylenchina</taxon>
        <taxon>Panagrolaimomorpha</taxon>
        <taxon>Panagrolaimoidea</taxon>
        <taxon>Panagrolaimidae</taxon>
        <taxon>Panagrolaimus</taxon>
    </lineage>
</organism>
<evidence type="ECO:0000313" key="2">
    <source>
        <dbReference type="WBParaSite" id="JU765_v2.g1769.t1"/>
    </source>
</evidence>
<protein>
    <submittedName>
        <fullName evidence="2">Uncharacterized protein</fullName>
    </submittedName>
</protein>
<sequence length="639" mass="72291">MHKSSIEKDNVRTRQIAAVKQILNLNQPVSSSLAAEPIWKVLILDKYAQDIISPIIPVKVLREHGVTLHFLITAKRETLPDVPAVYLISPTDENVQLLCDDLKKAMYDNFYVNMVYPLGRPQLESIASAAVHSGTVQQIQKLADQYLSFIALEDDFFMLRRYSSGSPFSFKAINDPSIDTTEMEHLIDGIASGLFSVCVTMGVVPIIKCPKDNAAEQVAIKLDQKIRDNLRDARNNLFTQEHVRGGQFSMHRPVLVIADRNIDLATMLHHTWTYQALIHDVLDMDLNRVWVETNGKRKEYDLDKDDNLWKSYKGSPFPVVAEAIQTDLEEVKKNEKAIKDLKTNMGFENESDETIMVFSDTTSKLTSAMGSLPELLWRKRCVELHTNVATTILADIKERRLDVLFENEEKLLNGQTDVKVNDLIANCTNNNDILRLLLIHFLCSSNITNAEKEEFKTMLQEKGIDISALRFIERLRSFSNLGRMSELHHGAGTRSESMFSNLLSNTSKIFMEGVKNLIPKKHNLPLTKLIDQMIDGRPSSTNLAGMPITGGSSVNEDEFRYFDPKLLHASSKEVMRARSGQLAMDVMVFVIGGGNYVEYQNLVDYAKNKGIQRMTYGCTELVTPLQFTEQLQQLGQLMK</sequence>
<evidence type="ECO:0000313" key="1">
    <source>
        <dbReference type="Proteomes" id="UP000887576"/>
    </source>
</evidence>
<name>A0AC34QM48_9BILA</name>
<dbReference type="Proteomes" id="UP000887576">
    <property type="component" value="Unplaced"/>
</dbReference>